<dbReference type="EMBL" id="LYPC01000028">
    <property type="protein sequence ID" value="OCT11487.1"/>
    <property type="molecule type" value="Genomic_DNA"/>
</dbReference>
<dbReference type="OrthoDB" id="2515795at2"/>
<dbReference type="PANTHER" id="PTHR22550:SF5">
    <property type="entry name" value="LEUCINE ZIPPER PROTEIN 4"/>
    <property type="match status" value="1"/>
</dbReference>
<accession>A0A1C0ZTT8</accession>
<dbReference type="InterPro" id="IPR004995">
    <property type="entry name" value="Spore_Ger"/>
</dbReference>
<evidence type="ECO:0000256" key="2">
    <source>
        <dbReference type="ARBA" id="ARBA00023136"/>
    </source>
</evidence>
<dbReference type="STRING" id="512399.A8709_07405"/>
<keyword evidence="5" id="KW-1185">Reference proteome</keyword>
<dbReference type="GO" id="GO:0009847">
    <property type="term" value="P:spore germination"/>
    <property type="evidence" value="ECO:0007669"/>
    <property type="project" value="InterPro"/>
</dbReference>
<feature type="transmembrane region" description="Helical" evidence="3">
    <location>
        <begin position="299"/>
        <end position="317"/>
    </location>
</feature>
<gene>
    <name evidence="4" type="ORF">A8709_07405</name>
</gene>
<dbReference type="Pfam" id="PF03323">
    <property type="entry name" value="GerA"/>
    <property type="match status" value="1"/>
</dbReference>
<dbReference type="RefSeq" id="WP_065858572.1">
    <property type="nucleotide sequence ID" value="NZ_LYPC01000028.1"/>
</dbReference>
<comment type="similarity">
    <text evidence="1">Belongs to the GerABKA family.</text>
</comment>
<name>A0A1C0ZTT8_9BACL</name>
<protein>
    <submittedName>
        <fullName evidence="4">Uncharacterized protein</fullName>
    </submittedName>
</protein>
<dbReference type="Proteomes" id="UP000093309">
    <property type="component" value="Unassembled WGS sequence"/>
</dbReference>
<proteinExistence type="inferred from homology"/>
<feature type="transmembrane region" description="Helical" evidence="3">
    <location>
        <begin position="218"/>
        <end position="239"/>
    </location>
</feature>
<keyword evidence="3" id="KW-0812">Transmembrane</keyword>
<organism evidence="4 5">
    <name type="scientific">Paenibacillus pectinilyticus</name>
    <dbReference type="NCBI Taxonomy" id="512399"/>
    <lineage>
        <taxon>Bacteria</taxon>
        <taxon>Bacillati</taxon>
        <taxon>Bacillota</taxon>
        <taxon>Bacilli</taxon>
        <taxon>Bacillales</taxon>
        <taxon>Paenibacillaceae</taxon>
        <taxon>Paenibacillus</taxon>
    </lineage>
</organism>
<comment type="caution">
    <text evidence="4">The sequence shown here is derived from an EMBL/GenBank/DDBJ whole genome shotgun (WGS) entry which is preliminary data.</text>
</comment>
<dbReference type="AlphaFoldDB" id="A0A1C0ZTT8"/>
<dbReference type="GO" id="GO:0016020">
    <property type="term" value="C:membrane"/>
    <property type="evidence" value="ECO:0007669"/>
    <property type="project" value="InterPro"/>
</dbReference>
<dbReference type="PIRSF" id="PIRSF005690">
    <property type="entry name" value="GerBA"/>
    <property type="match status" value="1"/>
</dbReference>
<sequence>MDPISDSDIRKLFEDCCDVIFEQIDSFLFISCEGMSNREQINELSTCSTDVWRQHPVKLTPAWKNELASYVFKGNLLLFDLESACCYMQSVADPPQRATEESVTETSSKGARDGFTESIKTNVALIRKRLISPTLKVESFTIGVRSQTEVCLLYIQDIANKEAVDEARARLRKIELDALITSSQLEEAISDKTMSLVPLIDNTGRPDFAAEYLIGGRFVVLLNGSPLAIVAPITLTSLMKSPEDGYFRAVITSFQRVIRMFGWYLALFLPGFYIALIGFNFEQVPLPLLATIATNRIGLPTSLPFEAILVLILFELFKEAGLRLPKSVGPTVTVVGGIIIGDAAIRAGITSPTVTVVAATTVISGYTLVNPTLSAIVSIARIVIMIIASILGMFGFFMSIFIIIAYLSDLKSFGIPYLSPISPPSWSDLTGALLKKPANKIKKRAQNLNLQDDTRTKDGES</sequence>
<dbReference type="InterPro" id="IPR050768">
    <property type="entry name" value="UPF0353/GerABKA_families"/>
</dbReference>
<feature type="transmembrane region" description="Helical" evidence="3">
    <location>
        <begin position="260"/>
        <end position="279"/>
    </location>
</feature>
<keyword evidence="2 3" id="KW-0472">Membrane</keyword>
<evidence type="ECO:0000313" key="4">
    <source>
        <dbReference type="EMBL" id="OCT11487.1"/>
    </source>
</evidence>
<evidence type="ECO:0000313" key="5">
    <source>
        <dbReference type="Proteomes" id="UP000093309"/>
    </source>
</evidence>
<reference evidence="5" key="1">
    <citation type="submission" date="2016-05" db="EMBL/GenBank/DDBJ databases">
        <title>Paenibacillus oryzae. sp. nov., isolated from the rice root.</title>
        <authorList>
            <person name="Zhang J."/>
            <person name="Zhang X."/>
        </authorList>
    </citation>
    <scope>NUCLEOTIDE SEQUENCE [LARGE SCALE GENOMIC DNA]</scope>
    <source>
        <strain evidence="5">KCTC13222</strain>
    </source>
</reference>
<evidence type="ECO:0000256" key="3">
    <source>
        <dbReference type="SAM" id="Phobius"/>
    </source>
</evidence>
<keyword evidence="3" id="KW-1133">Transmembrane helix</keyword>
<feature type="transmembrane region" description="Helical" evidence="3">
    <location>
        <begin position="382"/>
        <end position="407"/>
    </location>
</feature>
<dbReference type="PANTHER" id="PTHR22550">
    <property type="entry name" value="SPORE GERMINATION PROTEIN"/>
    <property type="match status" value="1"/>
</dbReference>
<evidence type="ECO:0000256" key="1">
    <source>
        <dbReference type="ARBA" id="ARBA00005278"/>
    </source>
</evidence>